<evidence type="ECO:0000313" key="2">
    <source>
        <dbReference type="Proteomes" id="UP000518904"/>
    </source>
</evidence>
<proteinExistence type="predicted"/>
<sequence>LRYFFARWVEGTGVPEFSADYVILRTRSGKFIARGTVKQNYDNLRLPVDVQLRSEGSEGLKTVTLDMQESSADFNIESDGKPIEVVIDPGYK</sequence>
<name>A0A7Y0XAB1_VIBPH</name>
<feature type="non-terminal residue" evidence="1">
    <location>
        <position position="1"/>
    </location>
</feature>
<dbReference type="Proteomes" id="UP000518904">
    <property type="component" value="Unassembled WGS sequence"/>
</dbReference>
<organism evidence="1 2">
    <name type="scientific">Vibrio parahaemolyticus</name>
    <dbReference type="NCBI Taxonomy" id="670"/>
    <lineage>
        <taxon>Bacteria</taxon>
        <taxon>Pseudomonadati</taxon>
        <taxon>Pseudomonadota</taxon>
        <taxon>Gammaproteobacteria</taxon>
        <taxon>Vibrionales</taxon>
        <taxon>Vibrionaceae</taxon>
        <taxon>Vibrio</taxon>
    </lineage>
</organism>
<dbReference type="AlphaFoldDB" id="A0A7Y0XAB1"/>
<accession>A0A7Y0XAB1</accession>
<protein>
    <submittedName>
        <fullName evidence="1">Peptidase M1</fullName>
    </submittedName>
</protein>
<gene>
    <name evidence="1" type="ORF">HKB16_01580</name>
</gene>
<evidence type="ECO:0000313" key="1">
    <source>
        <dbReference type="EMBL" id="NMU81561.1"/>
    </source>
</evidence>
<dbReference type="EMBL" id="JABCLB010000208">
    <property type="protein sequence ID" value="NMU81561.1"/>
    <property type="molecule type" value="Genomic_DNA"/>
</dbReference>
<reference evidence="1 2" key="1">
    <citation type="submission" date="2020-04" db="EMBL/GenBank/DDBJ databases">
        <title>Whole-genome sequencing of Vibrio spp. from China reveals different genetic environments of blaCTX-M-14 among diverse lineages.</title>
        <authorList>
            <person name="Zheng Z."/>
            <person name="Ye L."/>
            <person name="Chen S."/>
        </authorList>
    </citation>
    <scope>NUCLEOTIDE SEQUENCE [LARGE SCALE GENOMIC DNA]</scope>
    <source>
        <strain evidence="1 2">Vb0551</strain>
    </source>
</reference>
<feature type="non-terminal residue" evidence="1">
    <location>
        <position position="92"/>
    </location>
</feature>
<comment type="caution">
    <text evidence="1">The sequence shown here is derived from an EMBL/GenBank/DDBJ whole genome shotgun (WGS) entry which is preliminary data.</text>
</comment>